<evidence type="ECO:0000313" key="1">
    <source>
        <dbReference type="EMBL" id="MBW89057.1"/>
    </source>
</evidence>
<protein>
    <submittedName>
        <fullName evidence="1">Uncharacterized protein</fullName>
    </submittedName>
</protein>
<organism evidence="1">
    <name type="scientific">Rhizophora mucronata</name>
    <name type="common">Asiatic mangrove</name>
    <dbReference type="NCBI Taxonomy" id="61149"/>
    <lineage>
        <taxon>Eukaryota</taxon>
        <taxon>Viridiplantae</taxon>
        <taxon>Streptophyta</taxon>
        <taxon>Embryophyta</taxon>
        <taxon>Tracheophyta</taxon>
        <taxon>Spermatophyta</taxon>
        <taxon>Magnoliopsida</taxon>
        <taxon>eudicotyledons</taxon>
        <taxon>Gunneridae</taxon>
        <taxon>Pentapetalae</taxon>
        <taxon>rosids</taxon>
        <taxon>fabids</taxon>
        <taxon>Malpighiales</taxon>
        <taxon>Rhizophoraceae</taxon>
        <taxon>Rhizophora</taxon>
    </lineage>
</organism>
<name>A0A2P2J6K9_RHIMU</name>
<sequence length="55" mass="6597">MFDGVVENLQRIQLEVRFRFLSQFISSTICSLLGHSCPYGQTRWIRCERFNQAQW</sequence>
<dbReference type="EMBL" id="GGEC01008574">
    <property type="protein sequence ID" value="MBW89057.1"/>
    <property type="molecule type" value="Transcribed_RNA"/>
</dbReference>
<proteinExistence type="predicted"/>
<reference evidence="1" key="1">
    <citation type="submission" date="2018-02" db="EMBL/GenBank/DDBJ databases">
        <title>Rhizophora mucronata_Transcriptome.</title>
        <authorList>
            <person name="Meera S.P."/>
            <person name="Sreeshan A."/>
            <person name="Augustine A."/>
        </authorList>
    </citation>
    <scope>NUCLEOTIDE SEQUENCE</scope>
    <source>
        <tissue evidence="1">Leaf</tissue>
    </source>
</reference>
<accession>A0A2P2J6K9</accession>
<dbReference type="AlphaFoldDB" id="A0A2P2J6K9"/>